<dbReference type="OrthoDB" id="3184970at2759"/>
<accession>A0A9P5YZ43</accession>
<evidence type="ECO:0008006" key="3">
    <source>
        <dbReference type="Google" id="ProtNLM"/>
    </source>
</evidence>
<evidence type="ECO:0000313" key="1">
    <source>
        <dbReference type="EMBL" id="KAF9478262.1"/>
    </source>
</evidence>
<gene>
    <name evidence="1" type="ORF">BDN70DRAFT_880225</name>
</gene>
<dbReference type="Gene3D" id="3.30.710.10">
    <property type="entry name" value="Potassium Channel Kv1.1, Chain A"/>
    <property type="match status" value="1"/>
</dbReference>
<sequence>MNDSESSTKARQTHDDFDFSDSDVTIQSSDGILFKLHRRNLEFGTGAFPPAEVFQTEGEITQLTEKADILAVMFQFVYPRRHPDLEDLVFELVIQVAEAVEKYEVFAAMNTCRLRLRHFITKHAAEVMGHFVRHNYSSMVDECVPHIARSPLIDVLELLPPECVLPWLLYQDAWKSVFKLARKYIKAKPMDGEGLCHHPMTICNRCRLILNVYVNELEETSSLPALHAALDGLTPVYPGDCLCKTCATRGCKYLPRIMELCRKGVQSIPPFSEFLKSGYQYRIPEMRANDYIN</sequence>
<dbReference type="EMBL" id="MU155239">
    <property type="protein sequence ID" value="KAF9478262.1"/>
    <property type="molecule type" value="Genomic_DNA"/>
</dbReference>
<proteinExistence type="predicted"/>
<name>A0A9P5YZ43_9AGAR</name>
<dbReference type="InterPro" id="IPR011333">
    <property type="entry name" value="SKP1/BTB/POZ_sf"/>
</dbReference>
<protein>
    <recommendedName>
        <fullName evidence="3">BTB domain-containing protein</fullName>
    </recommendedName>
</protein>
<organism evidence="1 2">
    <name type="scientific">Pholiota conissans</name>
    <dbReference type="NCBI Taxonomy" id="109636"/>
    <lineage>
        <taxon>Eukaryota</taxon>
        <taxon>Fungi</taxon>
        <taxon>Dikarya</taxon>
        <taxon>Basidiomycota</taxon>
        <taxon>Agaricomycotina</taxon>
        <taxon>Agaricomycetes</taxon>
        <taxon>Agaricomycetidae</taxon>
        <taxon>Agaricales</taxon>
        <taxon>Agaricineae</taxon>
        <taxon>Strophariaceae</taxon>
        <taxon>Pholiota</taxon>
    </lineage>
</organism>
<dbReference type="AlphaFoldDB" id="A0A9P5YZ43"/>
<evidence type="ECO:0000313" key="2">
    <source>
        <dbReference type="Proteomes" id="UP000807469"/>
    </source>
</evidence>
<dbReference type="Proteomes" id="UP000807469">
    <property type="component" value="Unassembled WGS sequence"/>
</dbReference>
<keyword evidence="2" id="KW-1185">Reference proteome</keyword>
<comment type="caution">
    <text evidence="1">The sequence shown here is derived from an EMBL/GenBank/DDBJ whole genome shotgun (WGS) entry which is preliminary data.</text>
</comment>
<reference evidence="1" key="1">
    <citation type="submission" date="2020-11" db="EMBL/GenBank/DDBJ databases">
        <authorList>
            <consortium name="DOE Joint Genome Institute"/>
            <person name="Ahrendt S."/>
            <person name="Riley R."/>
            <person name="Andreopoulos W."/>
            <person name="Labutti K."/>
            <person name="Pangilinan J."/>
            <person name="Ruiz-Duenas F.J."/>
            <person name="Barrasa J.M."/>
            <person name="Sanchez-Garcia M."/>
            <person name="Camarero S."/>
            <person name="Miyauchi S."/>
            <person name="Serrano A."/>
            <person name="Linde D."/>
            <person name="Babiker R."/>
            <person name="Drula E."/>
            <person name="Ayuso-Fernandez I."/>
            <person name="Pacheco R."/>
            <person name="Padilla G."/>
            <person name="Ferreira P."/>
            <person name="Barriuso J."/>
            <person name="Kellner H."/>
            <person name="Castanera R."/>
            <person name="Alfaro M."/>
            <person name="Ramirez L."/>
            <person name="Pisabarro A.G."/>
            <person name="Kuo A."/>
            <person name="Tritt A."/>
            <person name="Lipzen A."/>
            <person name="He G."/>
            <person name="Yan M."/>
            <person name="Ng V."/>
            <person name="Cullen D."/>
            <person name="Martin F."/>
            <person name="Rosso M.-N."/>
            <person name="Henrissat B."/>
            <person name="Hibbett D."/>
            <person name="Martinez A.T."/>
            <person name="Grigoriev I.V."/>
        </authorList>
    </citation>
    <scope>NUCLEOTIDE SEQUENCE</scope>
    <source>
        <strain evidence="1">CIRM-BRFM 674</strain>
    </source>
</reference>